<comment type="caution">
    <text evidence="2">The sequence shown here is derived from an EMBL/GenBank/DDBJ whole genome shotgun (WGS) entry which is preliminary data.</text>
</comment>
<dbReference type="RefSeq" id="WP_149265445.1">
    <property type="nucleotide sequence ID" value="NZ_VFJB01000002.1"/>
</dbReference>
<dbReference type="SMART" id="SM00100">
    <property type="entry name" value="cNMP"/>
    <property type="match status" value="1"/>
</dbReference>
<dbReference type="AlphaFoldDB" id="A0A5A8F6G7"/>
<organism evidence="2 3">
    <name type="scientific">Deferribacter autotrophicus</name>
    <dbReference type="NCBI Taxonomy" id="500465"/>
    <lineage>
        <taxon>Bacteria</taxon>
        <taxon>Pseudomonadati</taxon>
        <taxon>Deferribacterota</taxon>
        <taxon>Deferribacteres</taxon>
        <taxon>Deferribacterales</taxon>
        <taxon>Deferribacteraceae</taxon>
        <taxon>Deferribacter</taxon>
    </lineage>
</organism>
<dbReference type="EMBL" id="VFJB01000002">
    <property type="protein sequence ID" value="KAA0259190.1"/>
    <property type="molecule type" value="Genomic_DNA"/>
</dbReference>
<dbReference type="PANTHER" id="PTHR23011">
    <property type="entry name" value="CYCLIC NUCLEOTIDE-BINDING DOMAIN CONTAINING PROTEIN"/>
    <property type="match status" value="1"/>
</dbReference>
<dbReference type="InterPro" id="IPR014710">
    <property type="entry name" value="RmlC-like_jellyroll"/>
</dbReference>
<proteinExistence type="predicted"/>
<dbReference type="PROSITE" id="PS50042">
    <property type="entry name" value="CNMP_BINDING_3"/>
    <property type="match status" value="1"/>
</dbReference>
<evidence type="ECO:0000313" key="2">
    <source>
        <dbReference type="EMBL" id="KAA0259190.1"/>
    </source>
</evidence>
<protein>
    <submittedName>
        <fullName evidence="2">Cyclic nucleotide-binding domain-containing protein</fullName>
    </submittedName>
</protein>
<reference evidence="2 3" key="1">
    <citation type="submission" date="2019-06" db="EMBL/GenBank/DDBJ databases">
        <title>Genomic insights into carbon and energy metabolism of Deferribacter autotrophicus revealed new metabolic traits in the phylum Deferribacteres.</title>
        <authorList>
            <person name="Slobodkin A.I."/>
            <person name="Slobodkina G.B."/>
            <person name="Allioux M."/>
            <person name="Alain K."/>
            <person name="Jebbar M."/>
            <person name="Shadrin V."/>
            <person name="Kublanov I.V."/>
            <person name="Toshchakov S.V."/>
            <person name="Bonch-Osmolovskaya E.A."/>
        </authorList>
    </citation>
    <scope>NUCLEOTIDE SEQUENCE [LARGE SCALE GENOMIC DNA]</scope>
    <source>
        <strain evidence="2 3">SL50</strain>
    </source>
</reference>
<dbReference type="CDD" id="cd00038">
    <property type="entry name" value="CAP_ED"/>
    <property type="match status" value="1"/>
</dbReference>
<keyword evidence="3" id="KW-1185">Reference proteome</keyword>
<dbReference type="InterPro" id="IPR018490">
    <property type="entry name" value="cNMP-bd_dom_sf"/>
</dbReference>
<gene>
    <name evidence="2" type="ORF">FHQ18_01700</name>
</gene>
<feature type="domain" description="Cyclic nucleotide-binding" evidence="1">
    <location>
        <begin position="18"/>
        <end position="110"/>
    </location>
</feature>
<evidence type="ECO:0000259" key="1">
    <source>
        <dbReference type="PROSITE" id="PS50042"/>
    </source>
</evidence>
<name>A0A5A8F6G7_9BACT</name>
<dbReference type="OrthoDB" id="9809206at2"/>
<evidence type="ECO:0000313" key="3">
    <source>
        <dbReference type="Proteomes" id="UP000322876"/>
    </source>
</evidence>
<dbReference type="Pfam" id="PF00027">
    <property type="entry name" value="cNMP_binding"/>
    <property type="match status" value="1"/>
</dbReference>
<dbReference type="PANTHER" id="PTHR23011:SF28">
    <property type="entry name" value="CYCLIC NUCLEOTIDE-BINDING DOMAIN CONTAINING PROTEIN"/>
    <property type="match status" value="1"/>
</dbReference>
<sequence>MNSNNLIKKFELNDKILELIKKYGEVITIESGNFLFNQGDIADSAYLLLSGELEVLIKDKKGSLKTINKLEPKIFFGEMGLFHFGKRTTAIRAVSTSNLIKINFDTFFKIAYFKHKLVTIIYLLKLNKELNKKVYKLNLDNICSQIKLPKNEFLKVLFYFERKKVVFLLDLISENIIKFRINKHIIDNYLYNTAFEFTD</sequence>
<dbReference type="Proteomes" id="UP000322876">
    <property type="component" value="Unassembled WGS sequence"/>
</dbReference>
<dbReference type="SUPFAM" id="SSF51206">
    <property type="entry name" value="cAMP-binding domain-like"/>
    <property type="match status" value="1"/>
</dbReference>
<accession>A0A5A8F6G7</accession>
<dbReference type="Gene3D" id="2.60.120.10">
    <property type="entry name" value="Jelly Rolls"/>
    <property type="match status" value="1"/>
</dbReference>
<dbReference type="InterPro" id="IPR000595">
    <property type="entry name" value="cNMP-bd_dom"/>
</dbReference>